<accession>A0AA35ZN90</accession>
<gene>
    <name evidence="1" type="ORF">LSALG_LOCUS34253</name>
</gene>
<sequence length="174" mass="19924">MQIFYKRVAASAEVNKSTYLVLIINILAVGNWRKYHIHLRYCSGWRIMELRHLVTCIKDDTSIGDSKIDATTIRAKRNISIPLQNHFHFIQLGTIIASNVVDLLRKEQAPLIPSLVREREEETKEARAAEEALVLLLSWKERRMGGGEMVRWKQDNNNYSAGGCLVAMESAKEE</sequence>
<evidence type="ECO:0000313" key="2">
    <source>
        <dbReference type="Proteomes" id="UP001177003"/>
    </source>
</evidence>
<protein>
    <submittedName>
        <fullName evidence="1">Uncharacterized protein</fullName>
    </submittedName>
</protein>
<keyword evidence="2" id="KW-1185">Reference proteome</keyword>
<evidence type="ECO:0000313" key="1">
    <source>
        <dbReference type="EMBL" id="CAI9295308.1"/>
    </source>
</evidence>
<dbReference type="EMBL" id="OX465083">
    <property type="protein sequence ID" value="CAI9295308.1"/>
    <property type="molecule type" value="Genomic_DNA"/>
</dbReference>
<reference evidence="1" key="1">
    <citation type="submission" date="2023-04" db="EMBL/GenBank/DDBJ databases">
        <authorList>
            <person name="Vijverberg K."/>
            <person name="Xiong W."/>
            <person name="Schranz E."/>
        </authorList>
    </citation>
    <scope>NUCLEOTIDE SEQUENCE</scope>
</reference>
<dbReference type="Proteomes" id="UP001177003">
    <property type="component" value="Chromosome 7"/>
</dbReference>
<proteinExistence type="predicted"/>
<dbReference type="AlphaFoldDB" id="A0AA35ZN90"/>
<organism evidence="1 2">
    <name type="scientific">Lactuca saligna</name>
    <name type="common">Willowleaf lettuce</name>
    <dbReference type="NCBI Taxonomy" id="75948"/>
    <lineage>
        <taxon>Eukaryota</taxon>
        <taxon>Viridiplantae</taxon>
        <taxon>Streptophyta</taxon>
        <taxon>Embryophyta</taxon>
        <taxon>Tracheophyta</taxon>
        <taxon>Spermatophyta</taxon>
        <taxon>Magnoliopsida</taxon>
        <taxon>eudicotyledons</taxon>
        <taxon>Gunneridae</taxon>
        <taxon>Pentapetalae</taxon>
        <taxon>asterids</taxon>
        <taxon>campanulids</taxon>
        <taxon>Asterales</taxon>
        <taxon>Asteraceae</taxon>
        <taxon>Cichorioideae</taxon>
        <taxon>Cichorieae</taxon>
        <taxon>Lactucinae</taxon>
        <taxon>Lactuca</taxon>
    </lineage>
</organism>
<name>A0AA35ZN90_LACSI</name>